<reference evidence="3 4" key="1">
    <citation type="submission" date="2018-01" db="EMBL/GenBank/DDBJ databases">
        <authorList>
            <person name="Brammer T.X."/>
            <person name="Firkus N.C."/>
            <person name="Haglund K.L."/>
            <person name="Heubel C."/>
            <person name="Johnson K."/>
            <person name="Lowery J.D."/>
            <person name="Neidermyer S.M."/>
            <person name="Richards M.A."/>
            <person name="Urick M.N."/>
            <person name="Bonilla J.A."/>
            <person name="Klyczek K."/>
            <person name="Garlena R.A."/>
            <person name="Russell D.A."/>
            <person name="Pope W.H."/>
            <person name="Jacobs-Sera D."/>
            <person name="Hendrix R.W."/>
            <person name="Hatfull G.F."/>
        </authorList>
    </citation>
    <scope>NUCLEOTIDE SEQUENCE [LARGE SCALE GENOMIC DNA]</scope>
</reference>
<keyword evidence="4" id="KW-1185">Reference proteome</keyword>
<dbReference type="InterPro" id="IPR002711">
    <property type="entry name" value="HNH"/>
</dbReference>
<name>A0A2K9VEK7_9CAUD</name>
<protein>
    <submittedName>
        <fullName evidence="3">HNH endonuclease</fullName>
    </submittedName>
</protein>
<feature type="region of interest" description="Disordered" evidence="1">
    <location>
        <begin position="183"/>
        <end position="202"/>
    </location>
</feature>
<dbReference type="Proteomes" id="UP000241128">
    <property type="component" value="Segment"/>
</dbReference>
<sequence>MSWTQLDLFRFKCREEKPDCWICSEPIDYETRGGHWSLNVDHYIPRYHGGTDDEKNLRPSHMLCNSRRGHRLPSMTIWIGTKENGRWHNETFDHWERRLRSEQSQRDRRANRIKKPKRPKGRGRRHPQTELVGTYPISDPIKLGPGIGDWPPSTPQSNEYVMARVKAYQEGARARLAAIDERLLPPPEYRNQTKRIEENQCE</sequence>
<feature type="region of interest" description="Disordered" evidence="1">
    <location>
        <begin position="98"/>
        <end position="138"/>
    </location>
</feature>
<gene>
    <name evidence="3" type="ORF">SEA_STEVEFRENCH_82</name>
</gene>
<keyword evidence="3" id="KW-0540">Nuclease</keyword>
<dbReference type="GO" id="GO:0003676">
    <property type="term" value="F:nucleic acid binding"/>
    <property type="evidence" value="ECO:0007669"/>
    <property type="project" value="InterPro"/>
</dbReference>
<keyword evidence="3" id="KW-0255">Endonuclease</keyword>
<feature type="compositionally biased region" description="Basic and acidic residues" evidence="1">
    <location>
        <begin position="98"/>
        <end position="110"/>
    </location>
</feature>
<evidence type="ECO:0000259" key="2">
    <source>
        <dbReference type="Pfam" id="PF01844"/>
    </source>
</evidence>
<evidence type="ECO:0000256" key="1">
    <source>
        <dbReference type="SAM" id="MobiDB-lite"/>
    </source>
</evidence>
<dbReference type="Pfam" id="PF01844">
    <property type="entry name" value="HNH"/>
    <property type="match status" value="1"/>
</dbReference>
<dbReference type="EMBL" id="MG770214">
    <property type="protein sequence ID" value="AUV60684.1"/>
    <property type="molecule type" value="Genomic_DNA"/>
</dbReference>
<dbReference type="GO" id="GO:0004519">
    <property type="term" value="F:endonuclease activity"/>
    <property type="evidence" value="ECO:0007669"/>
    <property type="project" value="UniProtKB-KW"/>
</dbReference>
<dbReference type="InterPro" id="IPR003615">
    <property type="entry name" value="HNH_nuc"/>
</dbReference>
<keyword evidence="3" id="KW-0378">Hydrolase</keyword>
<accession>A0A2K9VEK7</accession>
<dbReference type="CDD" id="cd00085">
    <property type="entry name" value="HNHc"/>
    <property type="match status" value="1"/>
</dbReference>
<dbReference type="GO" id="GO:0008270">
    <property type="term" value="F:zinc ion binding"/>
    <property type="evidence" value="ECO:0007669"/>
    <property type="project" value="InterPro"/>
</dbReference>
<feature type="domain" description="HNH" evidence="2">
    <location>
        <begin position="20"/>
        <end position="71"/>
    </location>
</feature>
<evidence type="ECO:0000313" key="4">
    <source>
        <dbReference type="Proteomes" id="UP000241128"/>
    </source>
</evidence>
<dbReference type="Gene3D" id="1.10.30.50">
    <property type="match status" value="1"/>
</dbReference>
<feature type="compositionally biased region" description="Basic residues" evidence="1">
    <location>
        <begin position="111"/>
        <end position="126"/>
    </location>
</feature>
<organism evidence="3 4">
    <name type="scientific">Gordonia phage SteveFrench</name>
    <dbReference type="NCBI Taxonomy" id="2079281"/>
    <lineage>
        <taxon>Viruses</taxon>
        <taxon>Duplodnaviria</taxon>
        <taxon>Heunggongvirae</taxon>
        <taxon>Uroviricota</taxon>
        <taxon>Caudoviricetes</taxon>
        <taxon>Montyvirus</taxon>
        <taxon>Montyvirus stevefrench</taxon>
    </lineage>
</organism>
<evidence type="ECO:0000313" key="3">
    <source>
        <dbReference type="EMBL" id="AUV60684.1"/>
    </source>
</evidence>
<proteinExistence type="predicted"/>